<sequence>MQDLTTSLIARENVLNNQFALAELEKKADKDDTRDTMYTEVLKAIGSFECGLAEQIEFSEALKYELICSIQEK</sequence>
<protein>
    <submittedName>
        <fullName evidence="1">Uncharacterized protein</fullName>
    </submittedName>
</protein>
<gene>
    <name evidence="1" type="ORF">QV03_05505</name>
</gene>
<organism evidence="1 2">
    <name type="scientific">Gallibacterium anatis</name>
    <dbReference type="NCBI Taxonomy" id="750"/>
    <lineage>
        <taxon>Bacteria</taxon>
        <taxon>Pseudomonadati</taxon>
        <taxon>Pseudomonadota</taxon>
        <taxon>Gammaproteobacteria</taxon>
        <taxon>Pasteurellales</taxon>
        <taxon>Pasteurellaceae</taxon>
        <taxon>Gallibacterium</taxon>
    </lineage>
</organism>
<evidence type="ECO:0000313" key="1">
    <source>
        <dbReference type="EMBL" id="OBW98896.1"/>
    </source>
</evidence>
<proteinExistence type="predicted"/>
<evidence type="ECO:0000313" key="2">
    <source>
        <dbReference type="Proteomes" id="UP000092643"/>
    </source>
</evidence>
<dbReference type="OrthoDB" id="696873at2"/>
<dbReference type="AlphaFoldDB" id="A0A1A7PB19"/>
<dbReference type="Proteomes" id="UP000092643">
    <property type="component" value="Unassembled WGS sequence"/>
</dbReference>
<comment type="caution">
    <text evidence="1">The sequence shown here is derived from an EMBL/GenBank/DDBJ whole genome shotgun (WGS) entry which is preliminary data.</text>
</comment>
<reference evidence="1 2" key="1">
    <citation type="submission" date="2014-11" db="EMBL/GenBank/DDBJ databases">
        <title>Pan-genome of Gallibacterium spp.</title>
        <authorList>
            <person name="Kudirkiene E."/>
            <person name="Bojesen A.M."/>
        </authorList>
    </citation>
    <scope>NUCLEOTIDE SEQUENCE [LARGE SCALE GENOMIC DNA]</scope>
    <source>
        <strain evidence="1 2">F 279</strain>
    </source>
</reference>
<dbReference type="EMBL" id="JTJO01000026">
    <property type="protein sequence ID" value="OBW98896.1"/>
    <property type="molecule type" value="Genomic_DNA"/>
</dbReference>
<name>A0A1A7PB19_9PAST</name>
<dbReference type="RefSeq" id="WP_065232186.1">
    <property type="nucleotide sequence ID" value="NZ_JTJN01000065.1"/>
</dbReference>
<accession>A0A1A7PB19</accession>